<protein>
    <recommendedName>
        <fullName evidence="6">Terpene synthase</fullName>
        <ecNumber evidence="6">4.2.3.-</ecNumber>
    </recommendedName>
</protein>
<dbReference type="InterPro" id="IPR034686">
    <property type="entry name" value="Terpene_cyclase-like_2"/>
</dbReference>
<reference evidence="7 8" key="1">
    <citation type="journal article" date="2019" name="Nat. Ecol. Evol.">
        <title>Megaphylogeny resolves global patterns of mushroom evolution.</title>
        <authorList>
            <person name="Varga T."/>
            <person name="Krizsan K."/>
            <person name="Foldi C."/>
            <person name="Dima B."/>
            <person name="Sanchez-Garcia M."/>
            <person name="Sanchez-Ramirez S."/>
            <person name="Szollosi G.J."/>
            <person name="Szarkandi J.G."/>
            <person name="Papp V."/>
            <person name="Albert L."/>
            <person name="Andreopoulos W."/>
            <person name="Angelini C."/>
            <person name="Antonin V."/>
            <person name="Barry K.W."/>
            <person name="Bougher N.L."/>
            <person name="Buchanan P."/>
            <person name="Buyck B."/>
            <person name="Bense V."/>
            <person name="Catcheside P."/>
            <person name="Chovatia M."/>
            <person name="Cooper J."/>
            <person name="Damon W."/>
            <person name="Desjardin D."/>
            <person name="Finy P."/>
            <person name="Geml J."/>
            <person name="Haridas S."/>
            <person name="Hughes K."/>
            <person name="Justo A."/>
            <person name="Karasinski D."/>
            <person name="Kautmanova I."/>
            <person name="Kiss B."/>
            <person name="Kocsube S."/>
            <person name="Kotiranta H."/>
            <person name="LaButti K.M."/>
            <person name="Lechner B.E."/>
            <person name="Liimatainen K."/>
            <person name="Lipzen A."/>
            <person name="Lukacs Z."/>
            <person name="Mihaltcheva S."/>
            <person name="Morgado L.N."/>
            <person name="Niskanen T."/>
            <person name="Noordeloos M.E."/>
            <person name="Ohm R.A."/>
            <person name="Ortiz-Santana B."/>
            <person name="Ovrebo C."/>
            <person name="Racz N."/>
            <person name="Riley R."/>
            <person name="Savchenko A."/>
            <person name="Shiryaev A."/>
            <person name="Soop K."/>
            <person name="Spirin V."/>
            <person name="Szebenyi C."/>
            <person name="Tomsovsky M."/>
            <person name="Tulloss R.E."/>
            <person name="Uehling J."/>
            <person name="Grigoriev I.V."/>
            <person name="Vagvolgyi C."/>
            <person name="Papp T."/>
            <person name="Martin F.M."/>
            <person name="Miettinen O."/>
            <person name="Hibbett D.S."/>
            <person name="Nagy L.G."/>
        </authorList>
    </citation>
    <scope>NUCLEOTIDE SEQUENCE [LARGE SCALE GENOMIC DNA]</scope>
    <source>
        <strain evidence="7 8">CBS 962.96</strain>
    </source>
</reference>
<dbReference type="GO" id="GO:0046872">
    <property type="term" value="F:metal ion binding"/>
    <property type="evidence" value="ECO:0007669"/>
    <property type="project" value="UniProtKB-KW"/>
</dbReference>
<keyword evidence="4 6" id="KW-0460">Magnesium</keyword>
<evidence type="ECO:0000256" key="4">
    <source>
        <dbReference type="ARBA" id="ARBA00022842"/>
    </source>
</evidence>
<evidence type="ECO:0000313" key="8">
    <source>
        <dbReference type="Proteomes" id="UP000297245"/>
    </source>
</evidence>
<dbReference type="GO" id="GO:0008299">
    <property type="term" value="P:isoprenoid biosynthetic process"/>
    <property type="evidence" value="ECO:0007669"/>
    <property type="project" value="UniProtKB-ARBA"/>
</dbReference>
<dbReference type="SUPFAM" id="SSF48576">
    <property type="entry name" value="Terpenoid synthases"/>
    <property type="match status" value="1"/>
</dbReference>
<dbReference type="AlphaFoldDB" id="A0A4V4HAJ8"/>
<dbReference type="InterPro" id="IPR008949">
    <property type="entry name" value="Isoprenoid_synthase_dom_sf"/>
</dbReference>
<evidence type="ECO:0000256" key="1">
    <source>
        <dbReference type="ARBA" id="ARBA00001946"/>
    </source>
</evidence>
<evidence type="ECO:0000313" key="7">
    <source>
        <dbReference type="EMBL" id="THU75845.1"/>
    </source>
</evidence>
<gene>
    <name evidence="7" type="ORF">K435DRAFT_706274</name>
</gene>
<accession>A0A4V4HAJ8</accession>
<name>A0A4V4HAJ8_DENBC</name>
<comment type="similarity">
    <text evidence="2 6">Belongs to the terpene synthase family.</text>
</comment>
<dbReference type="PANTHER" id="PTHR35201:SF4">
    <property type="entry name" value="BETA-PINACENE SYNTHASE-RELATED"/>
    <property type="match status" value="1"/>
</dbReference>
<evidence type="ECO:0000256" key="2">
    <source>
        <dbReference type="ARBA" id="ARBA00006333"/>
    </source>
</evidence>
<evidence type="ECO:0000256" key="5">
    <source>
        <dbReference type="ARBA" id="ARBA00023239"/>
    </source>
</evidence>
<keyword evidence="3 6" id="KW-0479">Metal-binding</keyword>
<dbReference type="Proteomes" id="UP000297245">
    <property type="component" value="Unassembled WGS sequence"/>
</dbReference>
<organism evidence="7 8">
    <name type="scientific">Dendrothele bispora (strain CBS 962.96)</name>
    <dbReference type="NCBI Taxonomy" id="1314807"/>
    <lineage>
        <taxon>Eukaryota</taxon>
        <taxon>Fungi</taxon>
        <taxon>Dikarya</taxon>
        <taxon>Basidiomycota</taxon>
        <taxon>Agaricomycotina</taxon>
        <taxon>Agaricomycetes</taxon>
        <taxon>Agaricomycetidae</taxon>
        <taxon>Agaricales</taxon>
        <taxon>Agaricales incertae sedis</taxon>
        <taxon>Dendrothele</taxon>
    </lineage>
</organism>
<dbReference type="EMBL" id="ML181450">
    <property type="protein sequence ID" value="THU75845.1"/>
    <property type="molecule type" value="Genomic_DNA"/>
</dbReference>
<keyword evidence="8" id="KW-1185">Reference proteome</keyword>
<dbReference type="Gene3D" id="1.10.600.10">
    <property type="entry name" value="Farnesyl Diphosphate Synthase"/>
    <property type="match status" value="1"/>
</dbReference>
<dbReference type="PANTHER" id="PTHR35201">
    <property type="entry name" value="TERPENE SYNTHASE"/>
    <property type="match status" value="1"/>
</dbReference>
<evidence type="ECO:0000256" key="3">
    <source>
        <dbReference type="ARBA" id="ARBA00022723"/>
    </source>
</evidence>
<evidence type="ECO:0000256" key="6">
    <source>
        <dbReference type="RuleBase" id="RU366034"/>
    </source>
</evidence>
<dbReference type="GO" id="GO:0010333">
    <property type="term" value="F:terpene synthase activity"/>
    <property type="evidence" value="ECO:0007669"/>
    <property type="project" value="InterPro"/>
</dbReference>
<comment type="cofactor">
    <cofactor evidence="1 6">
        <name>Mg(2+)</name>
        <dbReference type="ChEBI" id="CHEBI:18420"/>
    </cofactor>
</comment>
<dbReference type="Pfam" id="PF19086">
    <property type="entry name" value="Terpene_syn_C_2"/>
    <property type="match status" value="1"/>
</dbReference>
<dbReference type="EC" id="4.2.3.-" evidence="6"/>
<keyword evidence="5 6" id="KW-0456">Lyase</keyword>
<sequence length="183" mass="20850">YFQSASEQARDREAGVIPDLESYIALRRDTSGCKSTFALIEYANNLNIPDEVMEHPMIRSLDEACNDLVAWSNDLFSFNKEQAIGDTHNMIVVIMNGQGYDLQTAVDTVGELCRQSIDRFVQDWKNLPSWGPEIDRQVQIYTQGLADWIVGSLYWSYESERYFGKQGSEVTKSRVVNLLPPKV</sequence>
<proteinExistence type="inferred from homology"/>
<feature type="non-terminal residue" evidence="7">
    <location>
        <position position="1"/>
    </location>
</feature>
<dbReference type="OrthoDB" id="2861623at2759"/>